<dbReference type="EMBL" id="GL945481">
    <property type="protein sequence ID" value="EGN97832.1"/>
    <property type="molecule type" value="Genomic_DNA"/>
</dbReference>
<reference evidence="2" key="1">
    <citation type="journal article" date="2011" name="Science">
        <title>The plant cell wall-decomposing machinery underlies the functional diversity of forest fungi.</title>
        <authorList>
            <person name="Eastwood D.C."/>
            <person name="Floudas D."/>
            <person name="Binder M."/>
            <person name="Majcherczyk A."/>
            <person name="Schneider P."/>
            <person name="Aerts A."/>
            <person name="Asiegbu F.O."/>
            <person name="Baker S.E."/>
            <person name="Barry K."/>
            <person name="Bendiksby M."/>
            <person name="Blumentritt M."/>
            <person name="Coutinho P.M."/>
            <person name="Cullen D."/>
            <person name="de Vries R.P."/>
            <person name="Gathman A."/>
            <person name="Goodell B."/>
            <person name="Henrissat B."/>
            <person name="Ihrmark K."/>
            <person name="Kauserud H."/>
            <person name="Kohler A."/>
            <person name="LaButti K."/>
            <person name="Lapidus A."/>
            <person name="Lavin J.L."/>
            <person name="Lee Y.-H."/>
            <person name="Lindquist E."/>
            <person name="Lilly W."/>
            <person name="Lucas S."/>
            <person name="Morin E."/>
            <person name="Murat C."/>
            <person name="Oguiza J.A."/>
            <person name="Park J."/>
            <person name="Pisabarro A.G."/>
            <person name="Riley R."/>
            <person name="Rosling A."/>
            <person name="Salamov A."/>
            <person name="Schmidt O."/>
            <person name="Schmutz J."/>
            <person name="Skrede I."/>
            <person name="Stenlid J."/>
            <person name="Wiebenga A."/>
            <person name="Xie X."/>
            <person name="Kuees U."/>
            <person name="Hibbett D.S."/>
            <person name="Hoffmeister D."/>
            <person name="Hoegberg N."/>
            <person name="Martin F."/>
            <person name="Grigoriev I.V."/>
            <person name="Watkinson S.C."/>
        </authorList>
    </citation>
    <scope>NUCLEOTIDE SEQUENCE [LARGE SCALE GENOMIC DNA]</scope>
    <source>
        <strain evidence="2">strain S7.3</strain>
    </source>
</reference>
<evidence type="ECO:0000313" key="2">
    <source>
        <dbReference type="Proteomes" id="UP000008063"/>
    </source>
</evidence>
<protein>
    <submittedName>
        <fullName evidence="1">Uncharacterized protein</fullName>
    </submittedName>
</protein>
<dbReference type="HOGENOM" id="CLU_3002258_0_0_1"/>
<dbReference type="Proteomes" id="UP000008063">
    <property type="component" value="Unassembled WGS sequence"/>
</dbReference>
<organism evidence="2">
    <name type="scientific">Serpula lacrymans var. lacrymans (strain S7.3)</name>
    <name type="common">Dry rot fungus</name>
    <dbReference type="NCBI Taxonomy" id="936435"/>
    <lineage>
        <taxon>Eukaryota</taxon>
        <taxon>Fungi</taxon>
        <taxon>Dikarya</taxon>
        <taxon>Basidiomycota</taxon>
        <taxon>Agaricomycotina</taxon>
        <taxon>Agaricomycetes</taxon>
        <taxon>Agaricomycetidae</taxon>
        <taxon>Boletales</taxon>
        <taxon>Coniophorineae</taxon>
        <taxon>Serpulaceae</taxon>
        <taxon>Serpula</taxon>
    </lineage>
</organism>
<gene>
    <name evidence="1" type="ORF">SERLA73DRAFT_137970</name>
</gene>
<dbReference type="AlphaFoldDB" id="F8Q0K3"/>
<feature type="non-terminal residue" evidence="1">
    <location>
        <position position="57"/>
    </location>
</feature>
<evidence type="ECO:0000313" key="1">
    <source>
        <dbReference type="EMBL" id="EGN97832.1"/>
    </source>
</evidence>
<accession>F8Q0K3</accession>
<proteinExistence type="predicted"/>
<keyword evidence="2" id="KW-1185">Reference proteome</keyword>
<sequence length="57" mass="6514">MKTLGEKLFNADTMQRIFKLVFWREHRPLVFVVGRGIGGTIPGHTFHRNLGHLVGVQ</sequence>
<dbReference type="InParanoid" id="F8Q0K3"/>
<name>F8Q0K3_SERL3</name>